<dbReference type="InterPro" id="IPR014748">
    <property type="entry name" value="Enoyl-CoA_hydra_C"/>
</dbReference>
<gene>
    <name evidence="6" type="ORF">C2L71_03190</name>
</gene>
<dbReference type="SUPFAM" id="SSF52096">
    <property type="entry name" value="ClpP/crotonase"/>
    <property type="match status" value="1"/>
</dbReference>
<keyword evidence="3" id="KW-0456">Lyase</keyword>
<comment type="caution">
    <text evidence="6">The sequence shown here is derived from an EMBL/GenBank/DDBJ whole genome shotgun (WGS) entry which is preliminary data.</text>
</comment>
<dbReference type="Gene3D" id="3.90.226.10">
    <property type="entry name" value="2-enoyl-CoA Hydratase, Chain A, domain 1"/>
    <property type="match status" value="1"/>
</dbReference>
<dbReference type="OrthoDB" id="4308938at2"/>
<comment type="similarity">
    <text evidence="1 4">Belongs to the enoyl-CoA hydratase/isomerase family.</text>
</comment>
<evidence type="ECO:0000256" key="3">
    <source>
        <dbReference type="ARBA" id="ARBA00023239"/>
    </source>
</evidence>
<dbReference type="EMBL" id="PPEK01000002">
    <property type="protein sequence ID" value="PNV68280.1"/>
    <property type="molecule type" value="Genomic_DNA"/>
</dbReference>
<dbReference type="PANTHER" id="PTHR11941">
    <property type="entry name" value="ENOYL-COA HYDRATASE-RELATED"/>
    <property type="match status" value="1"/>
</dbReference>
<protein>
    <submittedName>
        <fullName evidence="6">Enoyl-CoA hydratase</fullName>
    </submittedName>
</protein>
<evidence type="ECO:0000256" key="2">
    <source>
        <dbReference type="ARBA" id="ARBA00023098"/>
    </source>
</evidence>
<dbReference type="GO" id="GO:0016829">
    <property type="term" value="F:lyase activity"/>
    <property type="evidence" value="ECO:0007669"/>
    <property type="project" value="UniProtKB-KW"/>
</dbReference>
<dbReference type="InterPro" id="IPR001753">
    <property type="entry name" value="Enoyl-CoA_hydra/iso"/>
</dbReference>
<dbReference type="PROSITE" id="PS00166">
    <property type="entry name" value="ENOYL_COA_HYDRATASE"/>
    <property type="match status" value="1"/>
</dbReference>
<feature type="compositionally biased region" description="Basic and acidic residues" evidence="5">
    <location>
        <begin position="251"/>
        <end position="262"/>
    </location>
</feature>
<keyword evidence="2" id="KW-0443">Lipid metabolism</keyword>
<dbReference type="GO" id="GO:0006635">
    <property type="term" value="P:fatty acid beta-oxidation"/>
    <property type="evidence" value="ECO:0007669"/>
    <property type="project" value="TreeGrafter"/>
</dbReference>
<name>A0A2K2UDQ0_9ACTN</name>
<dbReference type="Pfam" id="PF00378">
    <property type="entry name" value="ECH_1"/>
    <property type="match status" value="1"/>
</dbReference>
<sequence length="262" mass="28298">MAYETIRTEARDGMLTITLNRPEARNAMSSLMMQELSNELERWDDDPTQRVCILTNAGTCFCAGADLKELAAGTYHLPPGKEDWGLLGMSKHAFKKPLIAAVNGVCVGGGMGLVLACDIAIASRHSVFGLPEARHGRASTGDGAILRLMQQIPHKYAAELILVGDNIDAARACDWGLVSRVVDEEELMPAARKLAAGIVKSAPLAVEYSKAAMKEAAAENDLCPGKGWAIMDRYQELVNATEDAQEGPRAFAEKREPSWSGR</sequence>
<dbReference type="InterPro" id="IPR029045">
    <property type="entry name" value="ClpP/crotonase-like_dom_sf"/>
</dbReference>
<keyword evidence="7" id="KW-1185">Reference proteome</keyword>
<feature type="region of interest" description="Disordered" evidence="5">
    <location>
        <begin position="241"/>
        <end position="262"/>
    </location>
</feature>
<reference evidence="7" key="1">
    <citation type="submission" date="2018-01" db="EMBL/GenBank/DDBJ databases">
        <title>Rubneribacter badeniensis gen. nov., sp. nov., and Colonibacter rubneri, gen. nov., sp. nov., WGS of new members of the Eggerthellaceae.</title>
        <authorList>
            <person name="Danylec N."/>
            <person name="Stoll D.A."/>
            <person name="Doetsch A."/>
            <person name="Kulling S.E."/>
            <person name="Huch M."/>
        </authorList>
    </citation>
    <scope>NUCLEOTIDE SEQUENCE [LARGE SCALE GENOMIC DNA]</scope>
    <source>
        <strain evidence="7">ResAG-96</strain>
    </source>
</reference>
<dbReference type="Proteomes" id="UP000236197">
    <property type="component" value="Unassembled WGS sequence"/>
</dbReference>
<evidence type="ECO:0000256" key="5">
    <source>
        <dbReference type="SAM" id="MobiDB-lite"/>
    </source>
</evidence>
<dbReference type="PANTHER" id="PTHR11941:SF169">
    <property type="entry name" value="(7AS)-7A-METHYL-1,5-DIOXO-2,3,5,6,7,7A-HEXAHYDRO-1H-INDENE-CARBOXYL-COA HYDROLASE"/>
    <property type="match status" value="1"/>
</dbReference>
<evidence type="ECO:0000256" key="1">
    <source>
        <dbReference type="ARBA" id="ARBA00005254"/>
    </source>
</evidence>
<dbReference type="Gene3D" id="1.10.12.10">
    <property type="entry name" value="Lyase 2-enoyl-coa Hydratase, Chain A, domain 2"/>
    <property type="match status" value="1"/>
</dbReference>
<dbReference type="CDD" id="cd06558">
    <property type="entry name" value="crotonase-like"/>
    <property type="match status" value="1"/>
</dbReference>
<accession>A0A2K2UDQ0</accession>
<proteinExistence type="inferred from homology"/>
<evidence type="ECO:0000313" key="6">
    <source>
        <dbReference type="EMBL" id="PNV68280.1"/>
    </source>
</evidence>
<dbReference type="AlphaFoldDB" id="A0A2K2UDQ0"/>
<evidence type="ECO:0000313" key="7">
    <source>
        <dbReference type="Proteomes" id="UP000236197"/>
    </source>
</evidence>
<organism evidence="6 7">
    <name type="scientific">Enteroscipio rubneri</name>
    <dbReference type="NCBI Taxonomy" id="2070686"/>
    <lineage>
        <taxon>Bacteria</taxon>
        <taxon>Bacillati</taxon>
        <taxon>Actinomycetota</taxon>
        <taxon>Coriobacteriia</taxon>
        <taxon>Eggerthellales</taxon>
        <taxon>Eggerthellaceae</taxon>
        <taxon>Enteroscipio</taxon>
    </lineage>
</organism>
<evidence type="ECO:0000256" key="4">
    <source>
        <dbReference type="RuleBase" id="RU003707"/>
    </source>
</evidence>
<dbReference type="InterPro" id="IPR018376">
    <property type="entry name" value="Enoyl-CoA_hyd/isom_CS"/>
</dbReference>
<dbReference type="RefSeq" id="WP_103264348.1">
    <property type="nucleotide sequence ID" value="NZ_CABMLE010000002.1"/>
</dbReference>